<dbReference type="EMBL" id="JAPQES010000001">
    <property type="protein sequence ID" value="MCY6369262.1"/>
    <property type="molecule type" value="Genomic_DNA"/>
</dbReference>
<dbReference type="PANTHER" id="PTHR11106">
    <property type="entry name" value="GANGLIOSIDE INDUCED DIFFERENTIATION ASSOCIATED PROTEIN 2-RELATED"/>
    <property type="match status" value="1"/>
</dbReference>
<dbReference type="RefSeq" id="WP_268047579.1">
    <property type="nucleotide sequence ID" value="NZ_JAPQES010000001.1"/>
</dbReference>
<keyword evidence="3" id="KW-1185">Reference proteome</keyword>
<gene>
    <name evidence="2" type="ORF">OXH55_01210</name>
</gene>
<dbReference type="PROSITE" id="PS51154">
    <property type="entry name" value="MACRO"/>
    <property type="match status" value="1"/>
</dbReference>
<name>A0ABT4CJN5_9CLOT</name>
<keyword evidence="2" id="KW-0378">Hydrolase</keyword>
<dbReference type="Gene3D" id="3.40.220.10">
    <property type="entry name" value="Leucine Aminopeptidase, subunit E, domain 1"/>
    <property type="match status" value="1"/>
</dbReference>
<reference evidence="2" key="1">
    <citation type="submission" date="2022-12" db="EMBL/GenBank/DDBJ databases">
        <authorList>
            <person name="Wang J."/>
        </authorList>
    </citation>
    <scope>NUCLEOTIDE SEQUENCE</scope>
    <source>
        <strain evidence="2">HY-42-06</strain>
    </source>
</reference>
<dbReference type="SMART" id="SM00506">
    <property type="entry name" value="A1pp"/>
    <property type="match status" value="1"/>
</dbReference>
<feature type="domain" description="Macro" evidence="1">
    <location>
        <begin position="117"/>
        <end position="310"/>
    </location>
</feature>
<evidence type="ECO:0000259" key="1">
    <source>
        <dbReference type="PROSITE" id="PS51154"/>
    </source>
</evidence>
<dbReference type="GO" id="GO:0016787">
    <property type="term" value="F:hydrolase activity"/>
    <property type="evidence" value="ECO:0007669"/>
    <property type="project" value="UniProtKB-KW"/>
</dbReference>
<dbReference type="Pfam" id="PF01661">
    <property type="entry name" value="Macro"/>
    <property type="match status" value="1"/>
</dbReference>
<dbReference type="CDD" id="cd02908">
    <property type="entry name" value="Macro_OAADPr_deacetylase"/>
    <property type="match status" value="1"/>
</dbReference>
<proteinExistence type="predicted"/>
<dbReference type="Proteomes" id="UP001079657">
    <property type="component" value="Unassembled WGS sequence"/>
</dbReference>
<dbReference type="NCBIfam" id="NF003163">
    <property type="entry name" value="PRK04143.1"/>
    <property type="match status" value="1"/>
</dbReference>
<evidence type="ECO:0000313" key="3">
    <source>
        <dbReference type="Proteomes" id="UP001079657"/>
    </source>
</evidence>
<dbReference type="PANTHER" id="PTHR11106:SF27">
    <property type="entry name" value="MACRO DOMAIN-CONTAINING PROTEIN"/>
    <property type="match status" value="1"/>
</dbReference>
<dbReference type="InterPro" id="IPR043472">
    <property type="entry name" value="Macro_dom-like"/>
</dbReference>
<protein>
    <submittedName>
        <fullName evidence="2">Protein-ADP-ribose hydrolase</fullName>
    </submittedName>
</protein>
<sequence length="310" mass="35658">MKNNNKKFISRLKLSEYCHQIQLNKKYQYENSGLILEERKEIVNYLLNVLITEDKSLFSKRIPNDYEIKRKLLRALLNIREPKPLESTFLQPLNCLLQSEVYEKGIVEVDKLNSVSEFMSSSSFKNCHKFILWQGDITRLKVDAIVNAANRQMLGCFQPLHNCIDNVIHSAAGPQLREDCQTIMNIQGEFEKTGDAKITRAYNLPSNYVLHTVGPIVPKGTSVSDKQKTELAYCYNSCLDLANEIENIKSVAFCCISTGVFGFPKGKAAEIAVRTVNSWLNEKNNRFDKIIFNVFSEDDYNEYIRIFQNQ</sequence>
<dbReference type="SUPFAM" id="SSF52949">
    <property type="entry name" value="Macro domain-like"/>
    <property type="match status" value="1"/>
</dbReference>
<organism evidence="2 3">
    <name type="scientific">Clostridium ganghwense</name>
    <dbReference type="NCBI Taxonomy" id="312089"/>
    <lineage>
        <taxon>Bacteria</taxon>
        <taxon>Bacillati</taxon>
        <taxon>Bacillota</taxon>
        <taxon>Clostridia</taxon>
        <taxon>Eubacteriales</taxon>
        <taxon>Clostridiaceae</taxon>
        <taxon>Clostridium</taxon>
    </lineage>
</organism>
<accession>A0ABT4CJN5</accession>
<comment type="caution">
    <text evidence="2">The sequence shown here is derived from an EMBL/GenBank/DDBJ whole genome shotgun (WGS) entry which is preliminary data.</text>
</comment>
<evidence type="ECO:0000313" key="2">
    <source>
        <dbReference type="EMBL" id="MCY6369262.1"/>
    </source>
</evidence>
<dbReference type="InterPro" id="IPR002589">
    <property type="entry name" value="Macro_dom"/>
</dbReference>